<name>A0A485KQ22_9STRA</name>
<dbReference type="EMBL" id="CAADRA010005219">
    <property type="protein sequence ID" value="VFT87199.1"/>
    <property type="molecule type" value="Genomic_DNA"/>
</dbReference>
<sequence length="134" mass="14833">MLDVVQGECIPKLIRPAPVMLYEGLNDGIVLSLVTGPTLEAIGVDAIAELPRSCCERGVHDLHKMHLLGVLHGDLVERTLILHEIESCRPRLVFVDFGRAEINCSANDVRFNEEVNVLCVMLYLVGKDDAIQDE</sequence>
<evidence type="ECO:0000313" key="2">
    <source>
        <dbReference type="EMBL" id="VFT87199.1"/>
    </source>
</evidence>
<evidence type="ECO:0000313" key="3">
    <source>
        <dbReference type="Proteomes" id="UP000332933"/>
    </source>
</evidence>
<dbReference type="EMBL" id="VJMH01005198">
    <property type="protein sequence ID" value="KAF0699089.1"/>
    <property type="molecule type" value="Genomic_DNA"/>
</dbReference>
<evidence type="ECO:0000313" key="1">
    <source>
        <dbReference type="EMBL" id="KAF0699089.1"/>
    </source>
</evidence>
<reference evidence="2 3" key="1">
    <citation type="submission" date="2019-03" db="EMBL/GenBank/DDBJ databases">
        <authorList>
            <person name="Gaulin E."/>
            <person name="Dumas B."/>
        </authorList>
    </citation>
    <scope>NUCLEOTIDE SEQUENCE [LARGE SCALE GENOMIC DNA]</scope>
    <source>
        <strain evidence="2">CBS 568.67</strain>
    </source>
</reference>
<reference evidence="1" key="2">
    <citation type="submission" date="2019-06" db="EMBL/GenBank/DDBJ databases">
        <title>Genomics analysis of Aphanomyces spp. identifies a new class of oomycete effector associated with host adaptation.</title>
        <authorList>
            <person name="Gaulin E."/>
        </authorList>
    </citation>
    <scope>NUCLEOTIDE SEQUENCE</scope>
    <source>
        <strain evidence="1">CBS 578.67</strain>
    </source>
</reference>
<protein>
    <submittedName>
        <fullName evidence="2">Aste57867_10325 protein</fullName>
    </submittedName>
</protein>
<proteinExistence type="predicted"/>
<dbReference type="AlphaFoldDB" id="A0A485KQ22"/>
<organism evidence="2 3">
    <name type="scientific">Aphanomyces stellatus</name>
    <dbReference type="NCBI Taxonomy" id="120398"/>
    <lineage>
        <taxon>Eukaryota</taxon>
        <taxon>Sar</taxon>
        <taxon>Stramenopiles</taxon>
        <taxon>Oomycota</taxon>
        <taxon>Saprolegniomycetes</taxon>
        <taxon>Saprolegniales</taxon>
        <taxon>Verrucalvaceae</taxon>
        <taxon>Aphanomyces</taxon>
    </lineage>
</organism>
<accession>A0A485KQ22</accession>
<keyword evidence="3" id="KW-1185">Reference proteome</keyword>
<dbReference type="OrthoDB" id="2156052at2759"/>
<gene>
    <name evidence="2" type="primary">Aste57867_10325</name>
    <name evidence="1" type="ORF">As57867_010285</name>
    <name evidence="2" type="ORF">ASTE57867_10325</name>
</gene>
<dbReference type="Proteomes" id="UP000332933">
    <property type="component" value="Unassembled WGS sequence"/>
</dbReference>